<dbReference type="Proteomes" id="UP001501725">
    <property type="component" value="Unassembled WGS sequence"/>
</dbReference>
<evidence type="ECO:0000313" key="10">
    <source>
        <dbReference type="EMBL" id="GAA4336670.1"/>
    </source>
</evidence>
<name>A0ABP8HB39_9BACT</name>
<keyword evidence="5 9" id="KW-1133">Transmembrane helix</keyword>
<accession>A0ABP8HB39</accession>
<feature type="compositionally biased region" description="Basic residues" evidence="8">
    <location>
        <begin position="13"/>
        <end position="23"/>
    </location>
</feature>
<comment type="similarity">
    <text evidence="2 7">Belongs to the ExbD/TolR family.</text>
</comment>
<comment type="subcellular location">
    <subcellularLocation>
        <location evidence="1">Cell membrane</location>
        <topology evidence="1">Single-pass membrane protein</topology>
    </subcellularLocation>
    <subcellularLocation>
        <location evidence="7">Cell membrane</location>
        <topology evidence="7">Single-pass type II membrane protein</topology>
    </subcellularLocation>
</comment>
<keyword evidence="11" id="KW-1185">Reference proteome</keyword>
<keyword evidence="3" id="KW-1003">Cell membrane</keyword>
<organism evidence="10 11">
    <name type="scientific">Flaviaesturariibacter amylovorans</name>
    <dbReference type="NCBI Taxonomy" id="1084520"/>
    <lineage>
        <taxon>Bacteria</taxon>
        <taxon>Pseudomonadati</taxon>
        <taxon>Bacteroidota</taxon>
        <taxon>Chitinophagia</taxon>
        <taxon>Chitinophagales</taxon>
        <taxon>Chitinophagaceae</taxon>
        <taxon>Flaviaestuariibacter</taxon>
    </lineage>
</organism>
<evidence type="ECO:0000256" key="7">
    <source>
        <dbReference type="RuleBase" id="RU003879"/>
    </source>
</evidence>
<evidence type="ECO:0000256" key="1">
    <source>
        <dbReference type="ARBA" id="ARBA00004162"/>
    </source>
</evidence>
<evidence type="ECO:0000256" key="4">
    <source>
        <dbReference type="ARBA" id="ARBA00022692"/>
    </source>
</evidence>
<gene>
    <name evidence="10" type="ORF">GCM10023184_32070</name>
</gene>
<sequence length="183" mass="20262">MASIDSGGDSGHKKGPGVKKAKKLSTRVDMTPMVDLGFLLITFFIFTTTMSQPAAMQLFMPKDTDKPEEQNKAKESGALTLMLGKGNQVYYYEGQLLPDGSNFKSTNYDPETGIRSVVLRKRQTTPPEDLVIVIKPNEDATYKNTVDILDEMKIADVKRFALIDITPQENELVLATQKNSGIQ</sequence>
<comment type="caution">
    <text evidence="10">The sequence shown here is derived from an EMBL/GenBank/DDBJ whole genome shotgun (WGS) entry which is preliminary data.</text>
</comment>
<reference evidence="11" key="1">
    <citation type="journal article" date="2019" name="Int. J. Syst. Evol. Microbiol.">
        <title>The Global Catalogue of Microorganisms (GCM) 10K type strain sequencing project: providing services to taxonomists for standard genome sequencing and annotation.</title>
        <authorList>
            <consortium name="The Broad Institute Genomics Platform"/>
            <consortium name="The Broad Institute Genome Sequencing Center for Infectious Disease"/>
            <person name="Wu L."/>
            <person name="Ma J."/>
        </authorList>
    </citation>
    <scope>NUCLEOTIDE SEQUENCE [LARGE SCALE GENOMIC DNA]</scope>
    <source>
        <strain evidence="11">JCM 17919</strain>
    </source>
</reference>
<evidence type="ECO:0000256" key="3">
    <source>
        <dbReference type="ARBA" id="ARBA00022475"/>
    </source>
</evidence>
<dbReference type="EMBL" id="BAABGY010000009">
    <property type="protein sequence ID" value="GAA4336670.1"/>
    <property type="molecule type" value="Genomic_DNA"/>
</dbReference>
<keyword evidence="7" id="KW-0653">Protein transport</keyword>
<dbReference type="PANTHER" id="PTHR30558:SF3">
    <property type="entry name" value="BIOPOLYMER TRANSPORT PROTEIN EXBD-RELATED"/>
    <property type="match status" value="1"/>
</dbReference>
<evidence type="ECO:0000256" key="5">
    <source>
        <dbReference type="ARBA" id="ARBA00022989"/>
    </source>
</evidence>
<dbReference type="InterPro" id="IPR003400">
    <property type="entry name" value="ExbD"/>
</dbReference>
<evidence type="ECO:0000256" key="6">
    <source>
        <dbReference type="ARBA" id="ARBA00023136"/>
    </source>
</evidence>
<evidence type="ECO:0000313" key="11">
    <source>
        <dbReference type="Proteomes" id="UP001501725"/>
    </source>
</evidence>
<dbReference type="RefSeq" id="WP_345256773.1">
    <property type="nucleotide sequence ID" value="NZ_BAABGY010000009.1"/>
</dbReference>
<feature type="region of interest" description="Disordered" evidence="8">
    <location>
        <begin position="1"/>
        <end position="23"/>
    </location>
</feature>
<keyword evidence="4 7" id="KW-0812">Transmembrane</keyword>
<dbReference type="Pfam" id="PF02472">
    <property type="entry name" value="ExbD"/>
    <property type="match status" value="1"/>
</dbReference>
<keyword evidence="7" id="KW-0813">Transport</keyword>
<protein>
    <submittedName>
        <fullName evidence="10">Biopolymer transporter ExbD</fullName>
    </submittedName>
</protein>
<feature type="transmembrane region" description="Helical" evidence="9">
    <location>
        <begin position="36"/>
        <end position="56"/>
    </location>
</feature>
<keyword evidence="6 9" id="KW-0472">Membrane</keyword>
<evidence type="ECO:0000256" key="9">
    <source>
        <dbReference type="SAM" id="Phobius"/>
    </source>
</evidence>
<dbReference type="PANTHER" id="PTHR30558">
    <property type="entry name" value="EXBD MEMBRANE COMPONENT OF PMF-DRIVEN MACROMOLECULE IMPORT SYSTEM"/>
    <property type="match status" value="1"/>
</dbReference>
<evidence type="ECO:0000256" key="8">
    <source>
        <dbReference type="SAM" id="MobiDB-lite"/>
    </source>
</evidence>
<proteinExistence type="inferred from homology"/>
<evidence type="ECO:0000256" key="2">
    <source>
        <dbReference type="ARBA" id="ARBA00005811"/>
    </source>
</evidence>